<dbReference type="Pfam" id="PF17921">
    <property type="entry name" value="Integrase_H2C2"/>
    <property type="match status" value="1"/>
</dbReference>
<keyword evidence="5" id="KW-0255">Endonuclease</keyword>
<dbReference type="InterPro" id="IPR036397">
    <property type="entry name" value="RNaseH_sf"/>
</dbReference>
<dbReference type="Proteomes" id="UP000467841">
    <property type="component" value="Unassembled WGS sequence"/>
</dbReference>
<feature type="coiled-coil region" evidence="9">
    <location>
        <begin position="75"/>
        <end position="102"/>
    </location>
</feature>
<evidence type="ECO:0000259" key="11">
    <source>
        <dbReference type="PROSITE" id="PS50994"/>
    </source>
</evidence>
<dbReference type="InterPro" id="IPR041577">
    <property type="entry name" value="RT_RNaseH_2"/>
</dbReference>
<dbReference type="InterPro" id="IPR041588">
    <property type="entry name" value="Integrase_H2C2"/>
</dbReference>
<keyword evidence="9" id="KW-0175">Coiled coil</keyword>
<protein>
    <recommendedName>
        <fullName evidence="11">Integrase catalytic domain-containing protein</fullName>
    </recommendedName>
</protein>
<dbReference type="InterPro" id="IPR050951">
    <property type="entry name" value="Retrovirus_Pol_polyprotein"/>
</dbReference>
<dbReference type="Pfam" id="PF08284">
    <property type="entry name" value="RVP_2"/>
    <property type="match status" value="1"/>
</dbReference>
<dbReference type="GO" id="GO:0008233">
    <property type="term" value="F:peptidase activity"/>
    <property type="evidence" value="ECO:0007669"/>
    <property type="project" value="UniProtKB-KW"/>
</dbReference>
<dbReference type="Gene3D" id="3.30.420.10">
    <property type="entry name" value="Ribonuclease H-like superfamily/Ribonuclease H"/>
    <property type="match status" value="1"/>
</dbReference>
<feature type="compositionally biased region" description="Polar residues" evidence="10">
    <location>
        <begin position="1"/>
        <end position="22"/>
    </location>
</feature>
<feature type="domain" description="Integrase catalytic" evidence="11">
    <location>
        <begin position="782"/>
        <end position="889"/>
    </location>
</feature>
<evidence type="ECO:0000256" key="9">
    <source>
        <dbReference type="SAM" id="Coils"/>
    </source>
</evidence>
<dbReference type="EMBL" id="CACVBM020001069">
    <property type="protein sequence ID" value="CAA7028494.1"/>
    <property type="molecule type" value="Genomic_DNA"/>
</dbReference>
<dbReference type="SUPFAM" id="SSF53098">
    <property type="entry name" value="Ribonuclease H-like"/>
    <property type="match status" value="1"/>
</dbReference>
<dbReference type="Gene3D" id="3.10.10.10">
    <property type="entry name" value="HIV Type 1 Reverse Transcriptase, subunit A, domain 1"/>
    <property type="match status" value="1"/>
</dbReference>
<evidence type="ECO:0000256" key="5">
    <source>
        <dbReference type="ARBA" id="ARBA00022759"/>
    </source>
</evidence>
<keyword evidence="13" id="KW-1185">Reference proteome</keyword>
<dbReference type="CDD" id="cd00303">
    <property type="entry name" value="retropepsin_like"/>
    <property type="match status" value="1"/>
</dbReference>
<evidence type="ECO:0000256" key="7">
    <source>
        <dbReference type="ARBA" id="ARBA00022918"/>
    </source>
</evidence>
<dbReference type="SUPFAM" id="SSF56672">
    <property type="entry name" value="DNA/RNA polymerases"/>
    <property type="match status" value="1"/>
</dbReference>
<accession>A0A6D2IKU4</accession>
<evidence type="ECO:0000256" key="4">
    <source>
        <dbReference type="ARBA" id="ARBA00022722"/>
    </source>
</evidence>
<dbReference type="InterPro" id="IPR043502">
    <property type="entry name" value="DNA/RNA_pol_sf"/>
</dbReference>
<evidence type="ECO:0000313" key="12">
    <source>
        <dbReference type="EMBL" id="CAA7028494.1"/>
    </source>
</evidence>
<dbReference type="Gene3D" id="1.10.340.70">
    <property type="match status" value="1"/>
</dbReference>
<evidence type="ECO:0000256" key="10">
    <source>
        <dbReference type="SAM" id="MobiDB-lite"/>
    </source>
</evidence>
<dbReference type="Gene3D" id="3.30.70.270">
    <property type="match status" value="3"/>
</dbReference>
<dbReference type="Gene3D" id="2.40.70.10">
    <property type="entry name" value="Acid Proteases"/>
    <property type="match status" value="1"/>
</dbReference>
<keyword evidence="2" id="KW-0808">Transferase</keyword>
<dbReference type="PANTHER" id="PTHR37984">
    <property type="entry name" value="PROTEIN CBG26694"/>
    <property type="match status" value="1"/>
</dbReference>
<dbReference type="GO" id="GO:0003676">
    <property type="term" value="F:nucleic acid binding"/>
    <property type="evidence" value="ECO:0007669"/>
    <property type="project" value="InterPro"/>
</dbReference>
<dbReference type="CDD" id="cd01647">
    <property type="entry name" value="RT_LTR"/>
    <property type="match status" value="1"/>
</dbReference>
<keyword evidence="3" id="KW-0548">Nucleotidyltransferase</keyword>
<dbReference type="GO" id="GO:0015074">
    <property type="term" value="P:DNA integration"/>
    <property type="evidence" value="ECO:0007669"/>
    <property type="project" value="InterPro"/>
</dbReference>
<keyword evidence="1" id="KW-0645">Protease</keyword>
<evidence type="ECO:0000256" key="6">
    <source>
        <dbReference type="ARBA" id="ARBA00022801"/>
    </source>
</evidence>
<dbReference type="InterPro" id="IPR012337">
    <property type="entry name" value="RNaseH-like_sf"/>
</dbReference>
<evidence type="ECO:0000256" key="8">
    <source>
        <dbReference type="ARBA" id="ARBA00023268"/>
    </source>
</evidence>
<evidence type="ECO:0000256" key="2">
    <source>
        <dbReference type="ARBA" id="ARBA00022679"/>
    </source>
</evidence>
<dbReference type="GO" id="GO:0003964">
    <property type="term" value="F:RNA-directed DNA polymerase activity"/>
    <property type="evidence" value="ECO:0007669"/>
    <property type="project" value="UniProtKB-KW"/>
</dbReference>
<dbReference type="PROSITE" id="PS50994">
    <property type="entry name" value="INTEGRASE"/>
    <property type="match status" value="1"/>
</dbReference>
<dbReference type="AlphaFoldDB" id="A0A6D2IKU4"/>
<sequence length="889" mass="100775">MGNSMKQISWGNKSAEANQNKSPVELRPRQQYTDAELDDMRRKKICFKCRGPIFRGHPCLKRELQVLTVVSGFTMEVLDQELDDKDDEENELIGELRELSLNSFLGLSSCTTTKVRGTVGKYSVVIMMDSGATHNFIAPSLVSKLKLKTAKDKSLEVLLGTGVSVNGSGICKNVEFGIQALTFTTDFIELELGNVDIILGIQWLSTLGKCMVDWEAHELSFRYHGNWITLHGDPMLHQRKISFKTMQPALTILHKGTDIVFDKVILTSQQLLAIPHEIELQLEKYQELFNEPQGLPPIRGREHAINLLPGSGPISVRPYRYPHAQKEEMEKQVAKMLEAKIIRPSHSPFSSLVLLVKKKDKSWRFCVDYRALNRATIADKFPIPMIDQLLDELKGAKKFSKLDLRSGYHQIRMQEQDVEKTAFRTHDGHYEFLVMPFGLTNAPATSSLQEHLFHLQQVLDVFIQHGLFANRKKCLFGQAQVEYLGHVMSNEGVSTDPTRPLTELLKKDQFDWTAQAQSAFEALKTAMVSAPVLTLPDFNELFVVESDASGFGIGAVLMQNMKPIAYFSRGLSLREQLKSIYERELMAIVMAILKWKHYLIGRRFVLEQREVTMDYQRWLSKLLGYEFEIVYKPGLENSAADGLSRQLTTSATVLAQLFALTVPTSLQIQDIFDEIEADKQLQELKNQVLAHSHSNHHFTVVDNKLLYKGRLVISKLSKHIPAILQECHSGLLGGHSGLLKTFKRIQGSFHWFNMKKDVQKFVSECSICQTHKYSTLSPAGLLQPFPIPDRIWEDISMDFIEGLPTSQGFNVILVVVDRLSKFAHFVGLKHPFTAADVAHNFVKEIVRLHGFPASIVSDRDKIFLSSFWCECFRLSGTKLKYSTCISPSN</sequence>
<dbReference type="GO" id="GO:0006508">
    <property type="term" value="P:proteolysis"/>
    <property type="evidence" value="ECO:0007669"/>
    <property type="project" value="UniProtKB-KW"/>
</dbReference>
<keyword evidence="7" id="KW-0695">RNA-directed DNA polymerase</keyword>
<dbReference type="OrthoDB" id="2013610at2759"/>
<keyword evidence="4" id="KW-0540">Nuclease</keyword>
<proteinExistence type="predicted"/>
<keyword evidence="6" id="KW-0378">Hydrolase</keyword>
<comment type="caution">
    <text evidence="12">The sequence shown here is derived from an EMBL/GenBank/DDBJ whole genome shotgun (WGS) entry which is preliminary data.</text>
</comment>
<name>A0A6D2IKU4_9BRAS</name>
<dbReference type="CDD" id="cd09274">
    <property type="entry name" value="RNase_HI_RT_Ty3"/>
    <property type="match status" value="1"/>
</dbReference>
<gene>
    <name evidence="12" type="ORF">MERR_LOCUS15729</name>
</gene>
<dbReference type="InterPro" id="IPR021109">
    <property type="entry name" value="Peptidase_aspartic_dom_sf"/>
</dbReference>
<dbReference type="FunFam" id="3.10.10.10:FF:000007">
    <property type="entry name" value="Retrovirus-related Pol polyprotein from transposon 17.6-like Protein"/>
    <property type="match status" value="1"/>
</dbReference>
<evidence type="ECO:0000256" key="1">
    <source>
        <dbReference type="ARBA" id="ARBA00022670"/>
    </source>
</evidence>
<dbReference type="InterPro" id="IPR043128">
    <property type="entry name" value="Rev_trsase/Diguanyl_cyclase"/>
</dbReference>
<dbReference type="InterPro" id="IPR001584">
    <property type="entry name" value="Integrase_cat-core"/>
</dbReference>
<feature type="region of interest" description="Disordered" evidence="10">
    <location>
        <begin position="1"/>
        <end position="25"/>
    </location>
</feature>
<dbReference type="PANTHER" id="PTHR37984:SF5">
    <property type="entry name" value="PROTEIN NYNRIN-LIKE"/>
    <property type="match status" value="1"/>
</dbReference>
<dbReference type="InterPro" id="IPR000477">
    <property type="entry name" value="RT_dom"/>
</dbReference>
<dbReference type="Pfam" id="PF00078">
    <property type="entry name" value="RVT_1"/>
    <property type="match status" value="1"/>
</dbReference>
<dbReference type="Pfam" id="PF17919">
    <property type="entry name" value="RT_RNaseH_2"/>
    <property type="match status" value="1"/>
</dbReference>
<dbReference type="GO" id="GO:0004519">
    <property type="term" value="F:endonuclease activity"/>
    <property type="evidence" value="ECO:0007669"/>
    <property type="project" value="UniProtKB-KW"/>
</dbReference>
<evidence type="ECO:0000313" key="13">
    <source>
        <dbReference type="Proteomes" id="UP000467841"/>
    </source>
</evidence>
<dbReference type="SUPFAM" id="SSF50630">
    <property type="entry name" value="Acid proteases"/>
    <property type="match status" value="1"/>
</dbReference>
<evidence type="ECO:0000256" key="3">
    <source>
        <dbReference type="ARBA" id="ARBA00022695"/>
    </source>
</evidence>
<organism evidence="12 13">
    <name type="scientific">Microthlaspi erraticum</name>
    <dbReference type="NCBI Taxonomy" id="1685480"/>
    <lineage>
        <taxon>Eukaryota</taxon>
        <taxon>Viridiplantae</taxon>
        <taxon>Streptophyta</taxon>
        <taxon>Embryophyta</taxon>
        <taxon>Tracheophyta</taxon>
        <taxon>Spermatophyta</taxon>
        <taxon>Magnoliopsida</taxon>
        <taxon>eudicotyledons</taxon>
        <taxon>Gunneridae</taxon>
        <taxon>Pentapetalae</taxon>
        <taxon>rosids</taxon>
        <taxon>malvids</taxon>
        <taxon>Brassicales</taxon>
        <taxon>Brassicaceae</taxon>
        <taxon>Coluteocarpeae</taxon>
        <taxon>Microthlaspi</taxon>
    </lineage>
</organism>
<reference evidence="12" key="1">
    <citation type="submission" date="2020-01" db="EMBL/GenBank/DDBJ databases">
        <authorList>
            <person name="Mishra B."/>
        </authorList>
    </citation>
    <scope>NUCLEOTIDE SEQUENCE [LARGE SCALE GENOMIC DNA]</scope>
</reference>
<keyword evidence="8" id="KW-0511">Multifunctional enzyme</keyword>